<evidence type="ECO:0000313" key="1">
    <source>
        <dbReference type="EMBL" id="TSP79480.1"/>
    </source>
</evidence>
<name>A0A556UYU0_BAGYA</name>
<accession>A0A556UYU0</accession>
<evidence type="ECO:0000313" key="2">
    <source>
        <dbReference type="Proteomes" id="UP000319801"/>
    </source>
</evidence>
<keyword evidence="2" id="KW-1185">Reference proteome</keyword>
<dbReference type="AlphaFoldDB" id="A0A556UYU0"/>
<gene>
    <name evidence="1" type="ORF">Baya_10354</name>
</gene>
<dbReference type="EMBL" id="VCAZ01000079">
    <property type="protein sequence ID" value="TSP79480.1"/>
    <property type="molecule type" value="Genomic_DNA"/>
</dbReference>
<reference evidence="1 2" key="1">
    <citation type="journal article" date="2019" name="Genome Biol. Evol.">
        <title>Whole-Genome Sequencing of the Giant Devil Catfish, Bagarius yarrelli.</title>
        <authorList>
            <person name="Jiang W."/>
            <person name="Lv Y."/>
            <person name="Cheng L."/>
            <person name="Yang K."/>
            <person name="Chao B."/>
            <person name="Wang X."/>
            <person name="Li Y."/>
            <person name="Pan X."/>
            <person name="You X."/>
            <person name="Zhang Y."/>
            <person name="Yang J."/>
            <person name="Li J."/>
            <person name="Zhang X."/>
            <person name="Liu S."/>
            <person name="Sun C."/>
            <person name="Yang J."/>
            <person name="Shi Q."/>
        </authorList>
    </citation>
    <scope>NUCLEOTIDE SEQUENCE [LARGE SCALE GENOMIC DNA]</scope>
    <source>
        <strain evidence="1">JWS20170419001</strain>
        <tissue evidence="1">Muscle</tissue>
    </source>
</reference>
<dbReference type="Proteomes" id="UP000319801">
    <property type="component" value="Unassembled WGS sequence"/>
</dbReference>
<protein>
    <submittedName>
        <fullName evidence="1">Uncharacterized protein</fullName>
    </submittedName>
</protein>
<dbReference type="OrthoDB" id="28868at2759"/>
<sequence length="118" mass="13897">MPQVTGPMLLQLALLLCALPAQYLIMHILDVWKSARRSYLNTTAWVDWIHSWMPKLPLLGAEEELDDMPGFIMQLESLMRDNEFGYFAEIPTLEQYFSHFNGKKFVMLDWLKELYPED</sequence>
<organism evidence="1 2">
    <name type="scientific">Bagarius yarrelli</name>
    <name type="common">Goonch</name>
    <name type="synonym">Bagrus yarrelli</name>
    <dbReference type="NCBI Taxonomy" id="175774"/>
    <lineage>
        <taxon>Eukaryota</taxon>
        <taxon>Metazoa</taxon>
        <taxon>Chordata</taxon>
        <taxon>Craniata</taxon>
        <taxon>Vertebrata</taxon>
        <taxon>Euteleostomi</taxon>
        <taxon>Actinopterygii</taxon>
        <taxon>Neopterygii</taxon>
        <taxon>Teleostei</taxon>
        <taxon>Ostariophysi</taxon>
        <taxon>Siluriformes</taxon>
        <taxon>Sisoridae</taxon>
        <taxon>Sisorinae</taxon>
        <taxon>Bagarius</taxon>
    </lineage>
</organism>
<proteinExistence type="predicted"/>
<comment type="caution">
    <text evidence="1">The sequence shown here is derived from an EMBL/GenBank/DDBJ whole genome shotgun (WGS) entry which is preliminary data.</text>
</comment>